<dbReference type="GO" id="GO:0016787">
    <property type="term" value="F:hydrolase activity"/>
    <property type="evidence" value="ECO:0007669"/>
    <property type="project" value="UniProtKB-KW"/>
</dbReference>
<dbReference type="InterPro" id="IPR007709">
    <property type="entry name" value="N-FG_amidohydro"/>
</dbReference>
<dbReference type="OrthoDB" id="9815326at2"/>
<dbReference type="AlphaFoldDB" id="A0A5M6ICY4"/>
<feature type="region of interest" description="Disordered" evidence="1">
    <location>
        <begin position="1"/>
        <end position="43"/>
    </location>
</feature>
<dbReference type="Gene3D" id="3.40.630.40">
    <property type="entry name" value="Zn-dependent exopeptidases"/>
    <property type="match status" value="1"/>
</dbReference>
<dbReference type="PIRSF" id="PIRSF029730">
    <property type="entry name" value="UCP029730"/>
    <property type="match status" value="1"/>
</dbReference>
<gene>
    <name evidence="2" type="ORF">F1188_11375</name>
</gene>
<dbReference type="InterPro" id="IPR011227">
    <property type="entry name" value="UCP029730"/>
</dbReference>
<accession>A0A5M6ICY4</accession>
<organism evidence="2 3">
    <name type="scientific">Roseospira marina</name>
    <dbReference type="NCBI Taxonomy" id="140057"/>
    <lineage>
        <taxon>Bacteria</taxon>
        <taxon>Pseudomonadati</taxon>
        <taxon>Pseudomonadota</taxon>
        <taxon>Alphaproteobacteria</taxon>
        <taxon>Rhodospirillales</taxon>
        <taxon>Rhodospirillaceae</taxon>
        <taxon>Roseospira</taxon>
    </lineage>
</organism>
<name>A0A5M6ICY4_9PROT</name>
<dbReference type="Proteomes" id="UP000324065">
    <property type="component" value="Unassembled WGS sequence"/>
</dbReference>
<keyword evidence="2" id="KW-0378">Hydrolase</keyword>
<comment type="caution">
    <text evidence="2">The sequence shown here is derived from an EMBL/GenBank/DDBJ whole genome shotgun (WGS) entry which is preliminary data.</text>
</comment>
<evidence type="ECO:0000313" key="3">
    <source>
        <dbReference type="Proteomes" id="UP000324065"/>
    </source>
</evidence>
<dbReference type="EMBL" id="VWPJ01000009">
    <property type="protein sequence ID" value="KAA5605488.1"/>
    <property type="molecule type" value="Genomic_DNA"/>
</dbReference>
<feature type="compositionally biased region" description="Low complexity" evidence="1">
    <location>
        <begin position="7"/>
        <end position="26"/>
    </location>
</feature>
<proteinExistence type="predicted"/>
<protein>
    <submittedName>
        <fullName evidence="2">N-formylglutamate amidohydrolase</fullName>
    </submittedName>
</protein>
<reference evidence="2 3" key="1">
    <citation type="submission" date="2019-09" db="EMBL/GenBank/DDBJ databases">
        <title>Genome sequence of Roseospira marina, one of the more divergent members of the non-sulfur purple photosynthetic bacterial family, the Rhodospirillaceae.</title>
        <authorList>
            <person name="Meyer T."/>
            <person name="Kyndt J."/>
        </authorList>
    </citation>
    <scope>NUCLEOTIDE SEQUENCE [LARGE SCALE GENOMIC DNA]</scope>
    <source>
        <strain evidence="2 3">DSM 15113</strain>
    </source>
</reference>
<dbReference type="Pfam" id="PF05013">
    <property type="entry name" value="FGase"/>
    <property type="match status" value="1"/>
</dbReference>
<keyword evidence="3" id="KW-1185">Reference proteome</keyword>
<dbReference type="SUPFAM" id="SSF53187">
    <property type="entry name" value="Zn-dependent exopeptidases"/>
    <property type="match status" value="1"/>
</dbReference>
<sequence>MTSRSHPASGPLAGSAPSSPSSPARPVTGPLPGADDPPPFEVLNPDAQRPVLLICDHAGHRLPQALGTLGLDNADLHRHIAWDIGAAAVTRHLARRLDVCAVLATYSRLVIDLNRVPGAADSIPAVSDNTPVPGNQNLTEAEEEARITGLFHPYHAEITRRLHHLWRATGQAPVLFSIHSFTPTMTCGGPPRPWHIGVLWDSDGRLALPLMEGLAHDPDLIVGDNEPYSGWVVGYTVAAHAGSAGLARAAIEIRQDLIATEAGAADWAGRLASILEGILADPGLYVHLSDGGPDPSGSDGLE</sequence>
<evidence type="ECO:0000313" key="2">
    <source>
        <dbReference type="EMBL" id="KAA5605488.1"/>
    </source>
</evidence>
<evidence type="ECO:0000256" key="1">
    <source>
        <dbReference type="SAM" id="MobiDB-lite"/>
    </source>
</evidence>